<keyword evidence="2 7" id="KW-0813">Transport</keyword>
<evidence type="ECO:0000256" key="6">
    <source>
        <dbReference type="ARBA" id="ARBA00023136"/>
    </source>
</evidence>
<comment type="subcellular location">
    <subcellularLocation>
        <location evidence="1 7">Cell membrane</location>
        <topology evidence="1 7">Multi-pass membrane protein</topology>
    </subcellularLocation>
</comment>
<feature type="domain" description="ABC transmembrane type-1" evidence="8">
    <location>
        <begin position="71"/>
        <end position="260"/>
    </location>
</feature>
<feature type="transmembrane region" description="Helical" evidence="7">
    <location>
        <begin position="136"/>
        <end position="153"/>
    </location>
</feature>
<evidence type="ECO:0000256" key="2">
    <source>
        <dbReference type="ARBA" id="ARBA00022448"/>
    </source>
</evidence>
<dbReference type="PANTHER" id="PTHR43386">
    <property type="entry name" value="OLIGOPEPTIDE TRANSPORT SYSTEM PERMEASE PROTEIN APPC"/>
    <property type="match status" value="1"/>
</dbReference>
<evidence type="ECO:0000256" key="4">
    <source>
        <dbReference type="ARBA" id="ARBA00022692"/>
    </source>
</evidence>
<evidence type="ECO:0000256" key="1">
    <source>
        <dbReference type="ARBA" id="ARBA00004651"/>
    </source>
</evidence>
<evidence type="ECO:0000256" key="5">
    <source>
        <dbReference type="ARBA" id="ARBA00022989"/>
    </source>
</evidence>
<evidence type="ECO:0000313" key="10">
    <source>
        <dbReference type="Proteomes" id="UP001499988"/>
    </source>
</evidence>
<evidence type="ECO:0000256" key="3">
    <source>
        <dbReference type="ARBA" id="ARBA00022475"/>
    </source>
</evidence>
<dbReference type="InterPro" id="IPR000515">
    <property type="entry name" value="MetI-like"/>
</dbReference>
<keyword evidence="5 7" id="KW-1133">Transmembrane helix</keyword>
<organism evidence="9 10">
    <name type="scientific">Ferrimonas pelagia</name>
    <dbReference type="NCBI Taxonomy" id="1177826"/>
    <lineage>
        <taxon>Bacteria</taxon>
        <taxon>Pseudomonadati</taxon>
        <taxon>Pseudomonadota</taxon>
        <taxon>Gammaproteobacteria</taxon>
        <taxon>Alteromonadales</taxon>
        <taxon>Ferrimonadaceae</taxon>
        <taxon>Ferrimonas</taxon>
    </lineage>
</organism>
<dbReference type="PROSITE" id="PS50928">
    <property type="entry name" value="ABC_TM1"/>
    <property type="match status" value="1"/>
</dbReference>
<dbReference type="EMBL" id="BAABJZ010000091">
    <property type="protein sequence ID" value="GAA4893613.1"/>
    <property type="molecule type" value="Genomic_DNA"/>
</dbReference>
<dbReference type="CDD" id="cd06261">
    <property type="entry name" value="TM_PBP2"/>
    <property type="match status" value="1"/>
</dbReference>
<dbReference type="RefSeq" id="WP_345336094.1">
    <property type="nucleotide sequence ID" value="NZ_BAABJZ010000091.1"/>
</dbReference>
<evidence type="ECO:0000313" key="9">
    <source>
        <dbReference type="EMBL" id="GAA4893613.1"/>
    </source>
</evidence>
<feature type="transmembrane region" description="Helical" evidence="7">
    <location>
        <begin position="73"/>
        <end position="97"/>
    </location>
</feature>
<keyword evidence="6 7" id="KW-0472">Membrane</keyword>
<protein>
    <submittedName>
        <fullName evidence="9">ABC transporter permease</fullName>
    </submittedName>
</protein>
<feature type="transmembrane region" description="Helical" evidence="7">
    <location>
        <begin position="109"/>
        <end position="130"/>
    </location>
</feature>
<dbReference type="Proteomes" id="UP001499988">
    <property type="component" value="Unassembled WGS sequence"/>
</dbReference>
<reference evidence="10" key="1">
    <citation type="journal article" date="2019" name="Int. J. Syst. Evol. Microbiol.">
        <title>The Global Catalogue of Microorganisms (GCM) 10K type strain sequencing project: providing services to taxonomists for standard genome sequencing and annotation.</title>
        <authorList>
            <consortium name="The Broad Institute Genomics Platform"/>
            <consortium name="The Broad Institute Genome Sequencing Center for Infectious Disease"/>
            <person name="Wu L."/>
            <person name="Ma J."/>
        </authorList>
    </citation>
    <scope>NUCLEOTIDE SEQUENCE [LARGE SCALE GENOMIC DNA]</scope>
    <source>
        <strain evidence="10">JCM 18401</strain>
    </source>
</reference>
<sequence length="267" mass="28994">MLKFDLRAPTTLLGVFLLFALLILVLFEQLAHGVDGTVQLLDNAFALPSWQEPLGTDQFGRSNLARLSAAIQISLWMSLLCVITAATLGTVAGIAAAWLRGWVDASIGFVVNVLMALPGLILVLLIGALFPGSFTALYIAISLVLWVEFFRVVRAQTLSLLASPEIEASRLYGFGPLYLFRRHLLPRLLPSLLPLACFGAGNAILALASIGFVYVGLQPPRAELGLMMVELFPYYSDAPWVLAQPVLCVFALILSFNLIAGGFRHDH</sequence>
<keyword evidence="4 7" id="KW-0812">Transmembrane</keyword>
<dbReference type="Pfam" id="PF00528">
    <property type="entry name" value="BPD_transp_1"/>
    <property type="match status" value="1"/>
</dbReference>
<proteinExistence type="inferred from homology"/>
<keyword evidence="3" id="KW-1003">Cell membrane</keyword>
<dbReference type="Gene3D" id="1.10.3720.10">
    <property type="entry name" value="MetI-like"/>
    <property type="match status" value="1"/>
</dbReference>
<comment type="caution">
    <text evidence="9">The sequence shown here is derived from an EMBL/GenBank/DDBJ whole genome shotgun (WGS) entry which is preliminary data.</text>
</comment>
<feature type="transmembrane region" description="Helical" evidence="7">
    <location>
        <begin position="237"/>
        <end position="260"/>
    </location>
</feature>
<feature type="transmembrane region" description="Helical" evidence="7">
    <location>
        <begin position="192"/>
        <end position="217"/>
    </location>
</feature>
<gene>
    <name evidence="9" type="ORF">GCM10023333_28480</name>
</gene>
<name>A0ABP9F5T4_9GAMM</name>
<accession>A0ABP9F5T4</accession>
<dbReference type="PANTHER" id="PTHR43386:SF1">
    <property type="entry name" value="D,D-DIPEPTIDE TRANSPORT SYSTEM PERMEASE PROTEIN DDPC-RELATED"/>
    <property type="match status" value="1"/>
</dbReference>
<keyword evidence="10" id="KW-1185">Reference proteome</keyword>
<evidence type="ECO:0000259" key="8">
    <source>
        <dbReference type="PROSITE" id="PS50928"/>
    </source>
</evidence>
<evidence type="ECO:0000256" key="7">
    <source>
        <dbReference type="RuleBase" id="RU363032"/>
    </source>
</evidence>
<dbReference type="InterPro" id="IPR050366">
    <property type="entry name" value="BP-dependent_transpt_permease"/>
</dbReference>
<dbReference type="InterPro" id="IPR035906">
    <property type="entry name" value="MetI-like_sf"/>
</dbReference>
<comment type="similarity">
    <text evidence="7">Belongs to the binding-protein-dependent transport system permease family.</text>
</comment>
<dbReference type="SUPFAM" id="SSF161098">
    <property type="entry name" value="MetI-like"/>
    <property type="match status" value="1"/>
</dbReference>